<dbReference type="PANTHER" id="PTHR35563">
    <property type="entry name" value="BARREL METAL-DEPENDENT HYDROLASE, PUTATIVE (AFU_ORTHOLOGUE AFUA_1G16240)-RELATED"/>
    <property type="match status" value="1"/>
</dbReference>
<name>A0A853FAM8_9BURK</name>
<evidence type="ECO:0000313" key="4">
    <source>
        <dbReference type="Proteomes" id="UP000580517"/>
    </source>
</evidence>
<dbReference type="InterPro" id="IPR032466">
    <property type="entry name" value="Metal_Hydrolase"/>
</dbReference>
<evidence type="ECO:0000313" key="3">
    <source>
        <dbReference type="EMBL" id="NYT35980.1"/>
    </source>
</evidence>
<protein>
    <submittedName>
        <fullName evidence="3">Amidohydrolase family protein</fullName>
    </submittedName>
</protein>
<dbReference type="Gene3D" id="3.20.20.140">
    <property type="entry name" value="Metal-dependent hydrolases"/>
    <property type="match status" value="1"/>
</dbReference>
<dbReference type="RefSeq" id="WP_129967899.1">
    <property type="nucleotide sequence ID" value="NZ_JACCEW010000001.1"/>
</dbReference>
<dbReference type="Proteomes" id="UP000580517">
    <property type="component" value="Unassembled WGS sequence"/>
</dbReference>
<feature type="domain" description="Amidohydrolase-related" evidence="2">
    <location>
        <begin position="15"/>
        <end position="293"/>
    </location>
</feature>
<dbReference type="GO" id="GO:0016787">
    <property type="term" value="F:hydrolase activity"/>
    <property type="evidence" value="ECO:0007669"/>
    <property type="project" value="UniProtKB-KW"/>
</dbReference>
<evidence type="ECO:0000256" key="1">
    <source>
        <dbReference type="SAM" id="MobiDB-lite"/>
    </source>
</evidence>
<gene>
    <name evidence="3" type="ORF">H0A68_03780</name>
</gene>
<keyword evidence="4" id="KW-1185">Reference proteome</keyword>
<sequence>MIKPREDTPSLSGICDCHVHVFDADTERYPLHPNRTYTPPAASTEALVALCEALGVQRTVVVQASPYGEDNTCMLDVLRRLAPHARGVAVVSPQASLQDLWRLHHQGVRGVRVNLETAGESDPATAGPMLEAMAQLVQPLGWHVQTYTNLHVLQALSGLIESLPVPLVVDHFGRAQAQPGLSQPGFSELLALVRKGAVYVKLSAPYRISDKNDYPDVQPLARALIDANPDRMLWGSDWPHPGAAAGPKRPPGEITPNRQEDDLRALRRCIAWAGSTPIARKILVDNPARLYGFIEETNHA</sequence>
<dbReference type="SUPFAM" id="SSF51556">
    <property type="entry name" value="Metallo-dependent hydrolases"/>
    <property type="match status" value="1"/>
</dbReference>
<reference evidence="3 4" key="1">
    <citation type="submission" date="2020-07" db="EMBL/GenBank/DDBJ databases">
        <title>Taxonomic revisions and descriptions of new bacterial species based on genomic comparisons in the high-G+C-content subgroup of the family Alcaligenaceae.</title>
        <authorList>
            <person name="Szabo A."/>
            <person name="Felfoldi T."/>
        </authorList>
    </citation>
    <scope>NUCLEOTIDE SEQUENCE [LARGE SCALE GENOMIC DNA]</scope>
    <source>
        <strain evidence="3 4">DSM 25264</strain>
    </source>
</reference>
<organism evidence="3 4">
    <name type="scientific">Allopusillimonas soli</name>
    <dbReference type="NCBI Taxonomy" id="659016"/>
    <lineage>
        <taxon>Bacteria</taxon>
        <taxon>Pseudomonadati</taxon>
        <taxon>Pseudomonadota</taxon>
        <taxon>Betaproteobacteria</taxon>
        <taxon>Burkholderiales</taxon>
        <taxon>Alcaligenaceae</taxon>
        <taxon>Allopusillimonas</taxon>
    </lineage>
</organism>
<dbReference type="AlphaFoldDB" id="A0A853FAM8"/>
<dbReference type="PANTHER" id="PTHR35563:SF2">
    <property type="entry name" value="BARREL METAL-DEPENDENT HYDROLASE, PUTATIVE (AFU_ORTHOLOGUE AFUA_1G16240)-RELATED"/>
    <property type="match status" value="1"/>
</dbReference>
<keyword evidence="3" id="KW-0378">Hydrolase</keyword>
<feature type="region of interest" description="Disordered" evidence="1">
    <location>
        <begin position="236"/>
        <end position="257"/>
    </location>
</feature>
<comment type="caution">
    <text evidence="3">The sequence shown here is derived from an EMBL/GenBank/DDBJ whole genome shotgun (WGS) entry which is preliminary data.</text>
</comment>
<proteinExistence type="predicted"/>
<dbReference type="OrthoDB" id="9787654at2"/>
<dbReference type="InterPro" id="IPR006680">
    <property type="entry name" value="Amidohydro-rel"/>
</dbReference>
<dbReference type="EMBL" id="JACCEW010000001">
    <property type="protein sequence ID" value="NYT35980.1"/>
    <property type="molecule type" value="Genomic_DNA"/>
</dbReference>
<accession>A0A853FAM8</accession>
<evidence type="ECO:0000259" key="2">
    <source>
        <dbReference type="Pfam" id="PF04909"/>
    </source>
</evidence>
<dbReference type="Pfam" id="PF04909">
    <property type="entry name" value="Amidohydro_2"/>
    <property type="match status" value="1"/>
</dbReference>
<dbReference type="InterPro" id="IPR052358">
    <property type="entry name" value="Aro_Compnd_Degr_Hydrolases"/>
</dbReference>